<accession>A0A397TNJ6</accession>
<proteinExistence type="predicted"/>
<organism evidence="1 2">
    <name type="scientific">Glomus cerebriforme</name>
    <dbReference type="NCBI Taxonomy" id="658196"/>
    <lineage>
        <taxon>Eukaryota</taxon>
        <taxon>Fungi</taxon>
        <taxon>Fungi incertae sedis</taxon>
        <taxon>Mucoromycota</taxon>
        <taxon>Glomeromycotina</taxon>
        <taxon>Glomeromycetes</taxon>
        <taxon>Glomerales</taxon>
        <taxon>Glomeraceae</taxon>
        <taxon>Glomus</taxon>
    </lineage>
</organism>
<dbReference type="AlphaFoldDB" id="A0A397TNJ6"/>
<reference evidence="1 2" key="1">
    <citation type="submission" date="2018-06" db="EMBL/GenBank/DDBJ databases">
        <title>Comparative genomics reveals the genomic features of Rhizophagus irregularis, R. cerebriforme, R. diaphanum and Gigaspora rosea, and their symbiotic lifestyle signature.</title>
        <authorList>
            <person name="Morin E."/>
            <person name="San Clemente H."/>
            <person name="Chen E.C.H."/>
            <person name="De La Providencia I."/>
            <person name="Hainaut M."/>
            <person name="Kuo A."/>
            <person name="Kohler A."/>
            <person name="Murat C."/>
            <person name="Tang N."/>
            <person name="Roy S."/>
            <person name="Loubradou J."/>
            <person name="Henrissat B."/>
            <person name="Grigoriev I.V."/>
            <person name="Corradi N."/>
            <person name="Roux C."/>
            <person name="Martin F.M."/>
        </authorList>
    </citation>
    <scope>NUCLEOTIDE SEQUENCE [LARGE SCALE GENOMIC DNA]</scope>
    <source>
        <strain evidence="1 2">DAOM 227022</strain>
    </source>
</reference>
<sequence>MQNKIKYINLYDVSDKNRYDIRLDNTFDALEKHAYSIQTAVFSKLKIFELELISLNIATNIIQNTNGNL</sequence>
<dbReference type="Proteomes" id="UP000265703">
    <property type="component" value="Unassembled WGS sequence"/>
</dbReference>
<evidence type="ECO:0000313" key="2">
    <source>
        <dbReference type="Proteomes" id="UP000265703"/>
    </source>
</evidence>
<name>A0A397TNJ6_9GLOM</name>
<comment type="caution">
    <text evidence="1">The sequence shown here is derived from an EMBL/GenBank/DDBJ whole genome shotgun (WGS) entry which is preliminary data.</text>
</comment>
<dbReference type="EMBL" id="QKYT01000021">
    <property type="protein sequence ID" value="RIA98047.1"/>
    <property type="molecule type" value="Genomic_DNA"/>
</dbReference>
<gene>
    <name evidence="1" type="ORF">C1645_813271</name>
</gene>
<keyword evidence="2" id="KW-1185">Reference proteome</keyword>
<evidence type="ECO:0000313" key="1">
    <source>
        <dbReference type="EMBL" id="RIA98047.1"/>
    </source>
</evidence>
<protein>
    <submittedName>
        <fullName evidence="1">Uncharacterized protein</fullName>
    </submittedName>
</protein>